<dbReference type="Gene3D" id="2.30.30.40">
    <property type="entry name" value="SH3 Domains"/>
    <property type="match status" value="1"/>
</dbReference>
<dbReference type="InterPro" id="IPR038765">
    <property type="entry name" value="Papain-like_cys_pep_sf"/>
</dbReference>
<evidence type="ECO:0000256" key="4">
    <source>
        <dbReference type="ARBA" id="ARBA00022807"/>
    </source>
</evidence>
<dbReference type="InterPro" id="IPR000064">
    <property type="entry name" value="NLP_P60_dom"/>
</dbReference>
<dbReference type="EMBL" id="FNAO01000007">
    <property type="protein sequence ID" value="SDE80249.1"/>
    <property type="molecule type" value="Genomic_DNA"/>
</dbReference>
<feature type="domain" description="NlpC/P60" evidence="5">
    <location>
        <begin position="122"/>
        <end position="246"/>
    </location>
</feature>
<gene>
    <name evidence="6" type="ORF">SAMN05421636_107309</name>
</gene>
<dbReference type="PANTHER" id="PTHR47053">
    <property type="entry name" value="MUREIN DD-ENDOPEPTIDASE MEPH-RELATED"/>
    <property type="match status" value="1"/>
</dbReference>
<dbReference type="PANTHER" id="PTHR47053:SF1">
    <property type="entry name" value="MUREIN DD-ENDOPEPTIDASE MEPH-RELATED"/>
    <property type="match status" value="1"/>
</dbReference>
<evidence type="ECO:0000256" key="1">
    <source>
        <dbReference type="ARBA" id="ARBA00007074"/>
    </source>
</evidence>
<keyword evidence="4" id="KW-0788">Thiol protease</keyword>
<name>A0A1G7FWJ5_9FLAO</name>
<accession>A0A1G7FWJ5</accession>
<dbReference type="OrthoDB" id="9813368at2"/>
<evidence type="ECO:0000313" key="7">
    <source>
        <dbReference type="Proteomes" id="UP000199109"/>
    </source>
</evidence>
<evidence type="ECO:0000256" key="2">
    <source>
        <dbReference type="ARBA" id="ARBA00022670"/>
    </source>
</evidence>
<comment type="similarity">
    <text evidence="1">Belongs to the peptidase C40 family.</text>
</comment>
<dbReference type="SUPFAM" id="SSF54001">
    <property type="entry name" value="Cysteine proteinases"/>
    <property type="match status" value="1"/>
</dbReference>
<dbReference type="GO" id="GO:0006508">
    <property type="term" value="P:proteolysis"/>
    <property type="evidence" value="ECO:0007669"/>
    <property type="project" value="UniProtKB-KW"/>
</dbReference>
<dbReference type="Pfam" id="PF00877">
    <property type="entry name" value="NLPC_P60"/>
    <property type="match status" value="1"/>
</dbReference>
<sequence>MQFGICPLSIVSVRSSADDTSEMVSQVLYGEHFKVLECRKFWSKIRIAFDGCEGWMSNHQIKFIEQDIFNTLEKAKNPLYSNDLVSFVETEESILLPILLGSSSQNASLLSHKFDGNHLPRNSKKANLVQTALLFLNAPYLWGGKTPFGIDASGFTQMVYKINGCRLLRKVQEQSEQGSPLSFIEESEAGDLVFFDNNEGEIHHVGLIMDNNYVIHVDGKVRIDRLDHTGIFNAEDGKYTYQLRVIKKLI</sequence>
<evidence type="ECO:0000259" key="5">
    <source>
        <dbReference type="PROSITE" id="PS51935"/>
    </source>
</evidence>
<keyword evidence="2" id="KW-0645">Protease</keyword>
<dbReference type="AlphaFoldDB" id="A0A1G7FWJ5"/>
<organism evidence="6 7">
    <name type="scientific">Pricia antarctica</name>
    <dbReference type="NCBI Taxonomy" id="641691"/>
    <lineage>
        <taxon>Bacteria</taxon>
        <taxon>Pseudomonadati</taxon>
        <taxon>Bacteroidota</taxon>
        <taxon>Flavobacteriia</taxon>
        <taxon>Flavobacteriales</taxon>
        <taxon>Flavobacteriaceae</taxon>
        <taxon>Pricia</taxon>
    </lineage>
</organism>
<protein>
    <submittedName>
        <fullName evidence="6">SH3 domain-containing protein</fullName>
    </submittedName>
</protein>
<evidence type="ECO:0000256" key="3">
    <source>
        <dbReference type="ARBA" id="ARBA00022801"/>
    </source>
</evidence>
<dbReference type="Pfam" id="PF18348">
    <property type="entry name" value="SH3_16"/>
    <property type="match status" value="1"/>
</dbReference>
<proteinExistence type="inferred from homology"/>
<dbReference type="InterPro" id="IPR041382">
    <property type="entry name" value="SH3_16"/>
</dbReference>
<keyword evidence="3" id="KW-0378">Hydrolase</keyword>
<dbReference type="STRING" id="641691.SAMN05421636_107309"/>
<evidence type="ECO:0000313" key="6">
    <source>
        <dbReference type="EMBL" id="SDE80249.1"/>
    </source>
</evidence>
<dbReference type="Proteomes" id="UP000199109">
    <property type="component" value="Unassembled WGS sequence"/>
</dbReference>
<reference evidence="6 7" key="1">
    <citation type="submission" date="2016-10" db="EMBL/GenBank/DDBJ databases">
        <authorList>
            <person name="de Groot N.N."/>
        </authorList>
    </citation>
    <scope>NUCLEOTIDE SEQUENCE [LARGE SCALE GENOMIC DNA]</scope>
    <source>
        <strain evidence="6 7">DSM 23421</strain>
    </source>
</reference>
<dbReference type="PROSITE" id="PS51935">
    <property type="entry name" value="NLPC_P60"/>
    <property type="match status" value="1"/>
</dbReference>
<dbReference type="GO" id="GO:0008234">
    <property type="term" value="F:cysteine-type peptidase activity"/>
    <property type="evidence" value="ECO:0007669"/>
    <property type="project" value="UniProtKB-KW"/>
</dbReference>
<dbReference type="Gene3D" id="3.90.1720.10">
    <property type="entry name" value="endopeptidase domain like (from Nostoc punctiforme)"/>
    <property type="match status" value="1"/>
</dbReference>
<dbReference type="RefSeq" id="WP_091870936.1">
    <property type="nucleotide sequence ID" value="NZ_FNAO01000007.1"/>
</dbReference>
<keyword evidence="7" id="KW-1185">Reference proteome</keyword>
<dbReference type="InterPro" id="IPR051202">
    <property type="entry name" value="Peptidase_C40"/>
</dbReference>